<evidence type="ECO:0000259" key="5">
    <source>
        <dbReference type="Pfam" id="PF00890"/>
    </source>
</evidence>
<protein>
    <submittedName>
        <fullName evidence="6">Fumarate reductase flavoprotein subunit</fullName>
    </submittedName>
</protein>
<evidence type="ECO:0000256" key="2">
    <source>
        <dbReference type="ARBA" id="ARBA00022630"/>
    </source>
</evidence>
<dbReference type="GO" id="GO:0016491">
    <property type="term" value="F:oxidoreductase activity"/>
    <property type="evidence" value="ECO:0007669"/>
    <property type="project" value="UniProtKB-KW"/>
</dbReference>
<dbReference type="InterPro" id="IPR050315">
    <property type="entry name" value="FAD-oxidoreductase_2"/>
</dbReference>
<keyword evidence="4" id="KW-0560">Oxidoreductase</keyword>
<dbReference type="PANTHER" id="PTHR43400">
    <property type="entry name" value="FUMARATE REDUCTASE"/>
    <property type="match status" value="1"/>
</dbReference>
<dbReference type="InterPro" id="IPR027477">
    <property type="entry name" value="Succ_DH/fumarate_Rdtase_cat_sf"/>
</dbReference>
<sequence>MPEIAPSPESFDFEVGTLIIGAGACGLVAALAAHEAGQEVLVIEADAVPQGSTALSAGLIPAAGTRLQAVVGIEDDADLFAADIQKKAKSENDPDLVDALARGSAPVIDWLTDEIGLPFSVVTDFDYPGHSRRRMHGLPTRSGAELIDRLRAAAEDRDIDIICERRAVTLYHSGRKITGVRLERPDGATETIGCEKLILACNGFGGNRAMVAQYMSDIDNAVWFGHDGNRGEAIRWGQALGAATRHLGAYQGHGNVAHPHGILITWAVITQGGFQVNSQGKRFWDESQGYSEAARSVLAQPDGRAFAIFDHRIAEIARQFADFKQAELQGAVKSADTPEALAQALGLPEAELTHEINSRPTGARDRFGRQFDTPPLSPRYMGVQVTGALFHTQGGLETNASGRVRATDGSLFPNLFAAGGAACGVSGAGDSGYLSGNGLLAAVVLGYSAGCGMV</sequence>
<keyword evidence="7" id="KW-1185">Reference proteome</keyword>
<dbReference type="Pfam" id="PF00890">
    <property type="entry name" value="FAD_binding_2"/>
    <property type="match status" value="1"/>
</dbReference>
<gene>
    <name evidence="6" type="ORF">SAMN06265370_11522</name>
</gene>
<evidence type="ECO:0000313" key="6">
    <source>
        <dbReference type="EMBL" id="SNR66772.1"/>
    </source>
</evidence>
<dbReference type="AlphaFoldDB" id="A0A238Y740"/>
<dbReference type="PANTHER" id="PTHR43400:SF10">
    <property type="entry name" value="3-OXOSTEROID 1-DEHYDROGENASE"/>
    <property type="match status" value="1"/>
</dbReference>
<name>A0A238Y740_9RHOB</name>
<dbReference type="Proteomes" id="UP000198417">
    <property type="component" value="Unassembled WGS sequence"/>
</dbReference>
<dbReference type="GO" id="GO:0008202">
    <property type="term" value="P:steroid metabolic process"/>
    <property type="evidence" value="ECO:0007669"/>
    <property type="project" value="UniProtKB-ARBA"/>
</dbReference>
<accession>A0A238Y740</accession>
<comment type="cofactor">
    <cofactor evidence="1">
        <name>FAD</name>
        <dbReference type="ChEBI" id="CHEBI:57692"/>
    </cofactor>
</comment>
<reference evidence="6 7" key="1">
    <citation type="submission" date="2017-06" db="EMBL/GenBank/DDBJ databases">
        <authorList>
            <person name="Kim H.J."/>
            <person name="Triplett B.A."/>
        </authorList>
    </citation>
    <scope>NUCLEOTIDE SEQUENCE [LARGE SCALE GENOMIC DNA]</scope>
    <source>
        <strain evidence="6 7">DSM 29052</strain>
    </source>
</reference>
<keyword evidence="3" id="KW-0274">FAD</keyword>
<dbReference type="SUPFAM" id="SSF51905">
    <property type="entry name" value="FAD/NAD(P)-binding domain"/>
    <property type="match status" value="1"/>
</dbReference>
<evidence type="ECO:0000256" key="3">
    <source>
        <dbReference type="ARBA" id="ARBA00022827"/>
    </source>
</evidence>
<dbReference type="SUPFAM" id="SSF56425">
    <property type="entry name" value="Succinate dehydrogenase/fumarate reductase flavoprotein, catalytic domain"/>
    <property type="match status" value="1"/>
</dbReference>
<dbReference type="RefSeq" id="WP_176439162.1">
    <property type="nucleotide sequence ID" value="NZ_FZNN01000015.1"/>
</dbReference>
<dbReference type="EMBL" id="FZNN01000015">
    <property type="protein sequence ID" value="SNR66772.1"/>
    <property type="molecule type" value="Genomic_DNA"/>
</dbReference>
<proteinExistence type="predicted"/>
<dbReference type="InterPro" id="IPR003953">
    <property type="entry name" value="FAD-dep_OxRdtase_2_FAD-bd"/>
</dbReference>
<dbReference type="Gene3D" id="3.90.700.10">
    <property type="entry name" value="Succinate dehydrogenase/fumarate reductase flavoprotein, catalytic domain"/>
    <property type="match status" value="1"/>
</dbReference>
<evidence type="ECO:0000256" key="1">
    <source>
        <dbReference type="ARBA" id="ARBA00001974"/>
    </source>
</evidence>
<evidence type="ECO:0000313" key="7">
    <source>
        <dbReference type="Proteomes" id="UP000198417"/>
    </source>
</evidence>
<dbReference type="InterPro" id="IPR036188">
    <property type="entry name" value="FAD/NAD-bd_sf"/>
</dbReference>
<dbReference type="Gene3D" id="3.50.50.60">
    <property type="entry name" value="FAD/NAD(P)-binding domain"/>
    <property type="match status" value="1"/>
</dbReference>
<keyword evidence="2" id="KW-0285">Flavoprotein</keyword>
<evidence type="ECO:0000256" key="4">
    <source>
        <dbReference type="ARBA" id="ARBA00023002"/>
    </source>
</evidence>
<feature type="domain" description="FAD-dependent oxidoreductase 2 FAD-binding" evidence="5">
    <location>
        <begin position="18"/>
        <end position="428"/>
    </location>
</feature>
<organism evidence="6 7">
    <name type="scientific">Puniceibacterium sediminis</name>
    <dbReference type="NCBI Taxonomy" id="1608407"/>
    <lineage>
        <taxon>Bacteria</taxon>
        <taxon>Pseudomonadati</taxon>
        <taxon>Pseudomonadota</taxon>
        <taxon>Alphaproteobacteria</taxon>
        <taxon>Rhodobacterales</taxon>
        <taxon>Paracoccaceae</taxon>
        <taxon>Puniceibacterium</taxon>
    </lineage>
</organism>